<dbReference type="EMBL" id="KV441400">
    <property type="protein sequence ID" value="OAF57399.1"/>
    <property type="molecule type" value="Genomic_DNA"/>
</dbReference>
<protein>
    <submittedName>
        <fullName evidence="1">Uncharacterized protein</fullName>
    </submittedName>
</protein>
<reference evidence="1" key="1">
    <citation type="submission" date="2016-03" db="EMBL/GenBank/DDBJ databases">
        <title>Updated assembly of Pseudogymnoascus destructans, the fungus causing white-nose syndrome of bats.</title>
        <authorList>
            <person name="Palmer J.M."/>
            <person name="Drees K.P."/>
            <person name="Foster J.T."/>
            <person name="Lindner D.L."/>
        </authorList>
    </citation>
    <scope>NUCLEOTIDE SEQUENCE [LARGE SCALE GENOMIC DNA]</scope>
    <source>
        <strain evidence="1">20631-21</strain>
    </source>
</reference>
<gene>
    <name evidence="1" type="ORF">VC83_04614</name>
</gene>
<evidence type="ECO:0000313" key="1">
    <source>
        <dbReference type="EMBL" id="OAF57399.1"/>
    </source>
</evidence>
<organism evidence="1">
    <name type="scientific">Pseudogymnoascus destructans</name>
    <dbReference type="NCBI Taxonomy" id="655981"/>
    <lineage>
        <taxon>Eukaryota</taxon>
        <taxon>Fungi</taxon>
        <taxon>Dikarya</taxon>
        <taxon>Ascomycota</taxon>
        <taxon>Pezizomycotina</taxon>
        <taxon>Leotiomycetes</taxon>
        <taxon>Thelebolales</taxon>
        <taxon>Thelebolaceae</taxon>
        <taxon>Pseudogymnoascus</taxon>
    </lineage>
</organism>
<dbReference type="RefSeq" id="XP_024322689.1">
    <property type="nucleotide sequence ID" value="XM_024468243.1"/>
</dbReference>
<dbReference type="Proteomes" id="UP000077154">
    <property type="component" value="Unassembled WGS sequence"/>
</dbReference>
<dbReference type="OrthoDB" id="3430593at2759"/>
<proteinExistence type="predicted"/>
<accession>A0A177A577</accession>
<dbReference type="GeneID" id="36287685"/>
<sequence length="115" mass="12586">MNVINPRYPYPLSRPLLEPRYPSSRSLEPYMGSRYGLEPVLPRSRAYVNCACGAAISPLGNHLCRTCVLTTHAANQVLNIRGGDHCDCPACDLAGLDDDREIRDVMGGRGYYSGG</sequence>
<name>A0A177A577_9PEZI</name>
<dbReference type="AlphaFoldDB" id="A0A177A577"/>